<dbReference type="Proteomes" id="UP000183940">
    <property type="component" value="Unassembled WGS sequence"/>
</dbReference>
<protein>
    <recommendedName>
        <fullName evidence="3">Restriction endonuclease domain-containing protein</fullName>
    </recommendedName>
</protein>
<evidence type="ECO:0000313" key="2">
    <source>
        <dbReference type="Proteomes" id="UP000183940"/>
    </source>
</evidence>
<sequence length="59" mass="7134">MTQGTARVVPRLTPQEYLEWEVQQPLRYEYFNGEVFAIAGILFGDRLLYFYQRQIAFHY</sequence>
<proteinExistence type="predicted"/>
<name>A0A1L9QT88_9CYAN</name>
<dbReference type="EMBL" id="MLAW01000012">
    <property type="protein sequence ID" value="OJJ25878.1"/>
    <property type="molecule type" value="Genomic_DNA"/>
</dbReference>
<evidence type="ECO:0000313" key="1">
    <source>
        <dbReference type="EMBL" id="OJJ25878.1"/>
    </source>
</evidence>
<accession>A0A1L9QT88</accession>
<reference evidence="1" key="1">
    <citation type="submission" date="2016-10" db="EMBL/GenBank/DDBJ databases">
        <title>CRISPR-Cas defence system in Roseofilum reptotaenium: evidence of a bacteriophage-cyanobacterium arms race in the coral black band disease.</title>
        <authorList>
            <person name="Buerger P."/>
            <person name="Wood-Charlson E.M."/>
            <person name="Weynberg K.D."/>
            <person name="Willis B."/>
            <person name="Van Oppen M.J."/>
        </authorList>
    </citation>
    <scope>NUCLEOTIDE SEQUENCE [LARGE SCALE GENOMIC DNA]</scope>
    <source>
        <strain evidence="1">AO1-A</strain>
    </source>
</reference>
<comment type="caution">
    <text evidence="1">The sequence shown here is derived from an EMBL/GenBank/DDBJ whole genome shotgun (WGS) entry which is preliminary data.</text>
</comment>
<gene>
    <name evidence="1" type="ORF">BI308_09070</name>
</gene>
<evidence type="ECO:0008006" key="3">
    <source>
        <dbReference type="Google" id="ProtNLM"/>
    </source>
</evidence>
<keyword evidence="2" id="KW-1185">Reference proteome</keyword>
<dbReference type="AlphaFoldDB" id="A0A1L9QT88"/>
<organism evidence="1 2">
    <name type="scientific">Roseofilum reptotaenium AO1-A</name>
    <dbReference type="NCBI Taxonomy" id="1925591"/>
    <lineage>
        <taxon>Bacteria</taxon>
        <taxon>Bacillati</taxon>
        <taxon>Cyanobacteriota</taxon>
        <taxon>Cyanophyceae</taxon>
        <taxon>Desertifilales</taxon>
        <taxon>Desertifilaceae</taxon>
        <taxon>Roseofilum</taxon>
    </lineage>
</organism>